<sequence>MDTVNFSEHDARLNQFLRLSTFPVAIRFLRSWDEAPERAKRPQRDLNNRFTTCQAISMSRRFGWVMAMGREDSSCVLGAMALGLEKRLPEYTQGNLCIDLYTESLQAGELSEASVPQLPAGKYVGVVTAPLNRATFVPDSIVIYGNGAQIMRLGQAYLWKRGGTLNSGFRGRIDCADLAIAPVTTGEPQMIVPCTGDRIFGQVQDHEVAFSMPFDLLDEIIEGLDATHKAGAARYPVTNWMNYTGGFPPSYDSYRQRLQETEQTPD</sequence>
<accession>I1X4Q8</accession>
<dbReference type="PANTHER" id="PTHR37954:SF3">
    <property type="entry name" value="DUF169 DOMAIN-CONTAINING PROTEIN"/>
    <property type="match status" value="1"/>
</dbReference>
<protein>
    <submittedName>
        <fullName evidence="1">Protein containing DUF169</fullName>
    </submittedName>
</protein>
<gene>
    <name evidence="1" type="ORF">ws156A7_0004</name>
</gene>
<name>I1X4Q8_9BACT</name>
<reference evidence="1" key="1">
    <citation type="journal article" date="2012" name="ISME J.">
        <title>Roseobacter clade bacteria are abundant in coastal sediments and encode a novel combination of sulfur oxidation genes.</title>
        <authorList>
            <person name="Lenk S."/>
            <person name="Moraru C."/>
            <person name="Hahnke S."/>
            <person name="Arnds J."/>
            <person name="Richter M."/>
            <person name="Kube M."/>
            <person name="Reinhardt R."/>
            <person name="Brinkhoff T."/>
            <person name="Harder J."/>
            <person name="Amann R."/>
            <person name="Mussmann M."/>
        </authorList>
    </citation>
    <scope>NUCLEOTIDE SEQUENCE</scope>
</reference>
<dbReference type="InterPro" id="IPR003748">
    <property type="entry name" value="DUF169"/>
</dbReference>
<evidence type="ECO:0000313" key="1">
    <source>
        <dbReference type="EMBL" id="AFI78483.1"/>
    </source>
</evidence>
<organism evidence="1">
    <name type="scientific">uncultured bacterium ws156A7</name>
    <dbReference type="NCBI Taxonomy" id="1131828"/>
    <lineage>
        <taxon>Bacteria</taxon>
        <taxon>environmental samples</taxon>
    </lineage>
</organism>
<proteinExistence type="predicted"/>
<dbReference type="Pfam" id="PF02596">
    <property type="entry name" value="DUF169"/>
    <property type="match status" value="1"/>
</dbReference>
<dbReference type="PANTHER" id="PTHR37954">
    <property type="entry name" value="BLL4979 PROTEIN"/>
    <property type="match status" value="1"/>
</dbReference>
<dbReference type="AlphaFoldDB" id="I1X4Q8"/>
<dbReference type="EMBL" id="JQ256783">
    <property type="protein sequence ID" value="AFI78483.1"/>
    <property type="molecule type" value="Genomic_DNA"/>
</dbReference>